<name>A0AAQ4QS89_GASAC</name>
<reference evidence="4 5" key="1">
    <citation type="journal article" date="2021" name="G3 (Bethesda)">
        <title>Improved contiguity of the threespine stickleback genome using long-read sequencing.</title>
        <authorList>
            <person name="Nath S."/>
            <person name="Shaw D.E."/>
            <person name="White M.A."/>
        </authorList>
    </citation>
    <scope>NUCLEOTIDE SEQUENCE [LARGE SCALE GENOMIC DNA]</scope>
    <source>
        <strain evidence="4 5">Lake Benthic</strain>
    </source>
</reference>
<evidence type="ECO:0000313" key="5">
    <source>
        <dbReference type="Proteomes" id="UP000007635"/>
    </source>
</evidence>
<protein>
    <recommendedName>
        <fullName evidence="3">Reverse transcriptase domain-containing protein</fullName>
    </recommendedName>
</protein>
<keyword evidence="2" id="KW-1133">Transmembrane helix</keyword>
<dbReference type="InterPro" id="IPR043502">
    <property type="entry name" value="DNA/RNA_pol_sf"/>
</dbReference>
<evidence type="ECO:0000259" key="3">
    <source>
        <dbReference type="PROSITE" id="PS50878"/>
    </source>
</evidence>
<keyword evidence="2" id="KW-0472">Membrane</keyword>
<accession>A0AAQ4QS89</accession>
<sequence length="531" mass="58901">MLNDCTPTAPNSNNSSQQVTLLRFGEASNNSNYKPKKPHSMNDLRLADELNEFYCRFERQCPDPIPHSSTNLLQSPSPPSPSPSGAHASSSISPSPPPPATTLSILERDVNRLLKRQNPCKPAGPDSVSPHTLKHCADQLSPVYTDIFNTSLETCHVPACFKVSTIIPVPKKPRITGLNDHRPVAMTSVVMKSFERLVLTHLKSLDDPLLDPLQFAYRANRSVDDAVNMALQHLDSPGTNARIRFVDFSSALNTIIPSLLQDKLSQLHVPDSTCKWITDLLSDRNQHVKLGKHVSASRTISTGSPQGCVLSPLLFSLYTNSCTSSHQSVKLLKFANDPTLIGLISGGDESAYRWESDHLVSWCSQNNLELNTLKTVKMVVDFRRNRDPPSPITLCDSPVTIVDSFRFLGSIITQDLKWLLNISSITKKAQQSLFFLRQLKKFNLPKTMMVHFYTAIIESILCSSITIWYAAATAKDKGRLQRVIRSEERVIGCNLPSLQDLFASRSLKRSKKIVADPSHKDSLCPFHLAGG</sequence>
<reference evidence="4" key="2">
    <citation type="submission" date="2025-08" db="UniProtKB">
        <authorList>
            <consortium name="Ensembl"/>
        </authorList>
    </citation>
    <scope>IDENTIFICATION</scope>
</reference>
<dbReference type="AlphaFoldDB" id="A0AAQ4QS89"/>
<dbReference type="GeneTree" id="ENSGT01120000271821"/>
<dbReference type="SUPFAM" id="SSF56672">
    <property type="entry name" value="DNA/RNA polymerases"/>
    <property type="match status" value="1"/>
</dbReference>
<evidence type="ECO:0000256" key="2">
    <source>
        <dbReference type="SAM" id="Phobius"/>
    </source>
</evidence>
<dbReference type="PANTHER" id="PTHR47510:SF3">
    <property type="entry name" value="ENDO_EXONUCLEASE_PHOSPHATASE DOMAIN-CONTAINING PROTEIN"/>
    <property type="match status" value="1"/>
</dbReference>
<dbReference type="Proteomes" id="UP000007635">
    <property type="component" value="Chromosome XX"/>
</dbReference>
<feature type="domain" description="Reverse transcriptase" evidence="3">
    <location>
        <begin position="150"/>
        <end position="412"/>
    </location>
</feature>
<dbReference type="Pfam" id="PF00078">
    <property type="entry name" value="RVT_1"/>
    <property type="match status" value="1"/>
</dbReference>
<dbReference type="Pfam" id="PF09004">
    <property type="entry name" value="ALKBH8_N"/>
    <property type="match status" value="1"/>
</dbReference>
<dbReference type="Ensembl" id="ENSGACT00000053346.1">
    <property type="protein sequence ID" value="ENSGACP00000053742.1"/>
    <property type="gene ID" value="ENSGACG00000034937.1"/>
</dbReference>
<dbReference type="InterPro" id="IPR015095">
    <property type="entry name" value="AlkB_hom8_N"/>
</dbReference>
<keyword evidence="5" id="KW-1185">Reference proteome</keyword>
<dbReference type="PROSITE" id="PS50878">
    <property type="entry name" value="RT_POL"/>
    <property type="match status" value="1"/>
</dbReference>
<dbReference type="PANTHER" id="PTHR47510">
    <property type="entry name" value="REVERSE TRANSCRIPTASE DOMAIN-CONTAINING PROTEIN"/>
    <property type="match status" value="1"/>
</dbReference>
<evidence type="ECO:0000256" key="1">
    <source>
        <dbReference type="SAM" id="MobiDB-lite"/>
    </source>
</evidence>
<dbReference type="InterPro" id="IPR000477">
    <property type="entry name" value="RT_dom"/>
</dbReference>
<organism evidence="4 5">
    <name type="scientific">Gasterosteus aculeatus aculeatus</name>
    <name type="common">three-spined stickleback</name>
    <dbReference type="NCBI Taxonomy" id="481459"/>
    <lineage>
        <taxon>Eukaryota</taxon>
        <taxon>Metazoa</taxon>
        <taxon>Chordata</taxon>
        <taxon>Craniata</taxon>
        <taxon>Vertebrata</taxon>
        <taxon>Euteleostomi</taxon>
        <taxon>Actinopterygii</taxon>
        <taxon>Neopterygii</taxon>
        <taxon>Teleostei</taxon>
        <taxon>Neoteleostei</taxon>
        <taxon>Acanthomorphata</taxon>
        <taxon>Eupercaria</taxon>
        <taxon>Perciformes</taxon>
        <taxon>Cottioidei</taxon>
        <taxon>Gasterosteales</taxon>
        <taxon>Gasterosteidae</taxon>
        <taxon>Gasterosteus</taxon>
    </lineage>
</organism>
<feature type="region of interest" description="Disordered" evidence="1">
    <location>
        <begin position="65"/>
        <end position="103"/>
    </location>
</feature>
<feature type="transmembrane region" description="Helical" evidence="2">
    <location>
        <begin position="450"/>
        <end position="472"/>
    </location>
</feature>
<feature type="compositionally biased region" description="Low complexity" evidence="1">
    <location>
        <begin position="83"/>
        <end position="93"/>
    </location>
</feature>
<evidence type="ECO:0000313" key="4">
    <source>
        <dbReference type="Ensembl" id="ENSGACP00000053742.1"/>
    </source>
</evidence>
<dbReference type="GO" id="GO:0016706">
    <property type="term" value="F:2-oxoglutarate-dependent dioxygenase activity"/>
    <property type="evidence" value="ECO:0007669"/>
    <property type="project" value="InterPro"/>
</dbReference>
<dbReference type="GO" id="GO:0008168">
    <property type="term" value="F:methyltransferase activity"/>
    <property type="evidence" value="ECO:0007669"/>
    <property type="project" value="InterPro"/>
</dbReference>
<dbReference type="CDD" id="cd01650">
    <property type="entry name" value="RT_nLTR_like"/>
    <property type="match status" value="1"/>
</dbReference>
<reference evidence="4" key="3">
    <citation type="submission" date="2025-09" db="UniProtKB">
        <authorList>
            <consortium name="Ensembl"/>
        </authorList>
    </citation>
    <scope>IDENTIFICATION</scope>
</reference>
<keyword evidence="2" id="KW-0812">Transmembrane</keyword>
<proteinExistence type="predicted"/>